<evidence type="ECO:0000313" key="3">
    <source>
        <dbReference type="EMBL" id="UPV75087.1"/>
    </source>
</evidence>
<keyword evidence="4" id="KW-1185">Reference proteome</keyword>
<dbReference type="Pfam" id="PF25932">
    <property type="entry name" value="DUF7977"/>
    <property type="match status" value="1"/>
</dbReference>
<gene>
    <name evidence="3" type="ORF">M0R89_03225</name>
</gene>
<proteinExistence type="predicted"/>
<accession>A0A8U0HVZ3</accession>
<feature type="compositionally biased region" description="Basic and acidic residues" evidence="1">
    <location>
        <begin position="16"/>
        <end position="36"/>
    </location>
</feature>
<evidence type="ECO:0000313" key="4">
    <source>
        <dbReference type="Proteomes" id="UP000830729"/>
    </source>
</evidence>
<dbReference type="GeneID" id="72184178"/>
<keyword evidence="2" id="KW-1133">Transmembrane helix</keyword>
<sequence length="107" mass="11983">MTEDTYTHRPGSVEDGSQRGDRDDDPDGRYGEESDAHPAAPVERGREEWDWRGWVLVGVVVLCFVVVPATILYLPPVRPFRFAYLVLPMIPALLLGATAVWSAQRSE</sequence>
<dbReference type="KEGG" id="halx:M0R89_03225"/>
<reference evidence="3 4" key="1">
    <citation type="submission" date="2022-04" db="EMBL/GenBank/DDBJ databases">
        <title>Diverse halophilic archaea isolated from saline environments.</title>
        <authorList>
            <person name="Cui H.-L."/>
        </authorList>
    </citation>
    <scope>NUCLEOTIDE SEQUENCE [LARGE SCALE GENOMIC DNA]</scope>
    <source>
        <strain evidence="3 4">XZYJT49</strain>
    </source>
</reference>
<dbReference type="InterPro" id="IPR058283">
    <property type="entry name" value="DUF7977"/>
</dbReference>
<name>A0A8U0HVZ3_9EURY</name>
<feature type="transmembrane region" description="Helical" evidence="2">
    <location>
        <begin position="82"/>
        <end position="103"/>
    </location>
</feature>
<protein>
    <submittedName>
        <fullName evidence="3">Uncharacterized protein</fullName>
    </submittedName>
</protein>
<dbReference type="Proteomes" id="UP000830729">
    <property type="component" value="Chromosome"/>
</dbReference>
<dbReference type="AlphaFoldDB" id="A0A8U0HVZ3"/>
<evidence type="ECO:0000256" key="1">
    <source>
        <dbReference type="SAM" id="MobiDB-lite"/>
    </source>
</evidence>
<keyword evidence="2" id="KW-0812">Transmembrane</keyword>
<dbReference type="RefSeq" id="WP_248651130.1">
    <property type="nucleotide sequence ID" value="NZ_CP096659.1"/>
</dbReference>
<keyword evidence="2" id="KW-0472">Membrane</keyword>
<organism evidence="3 4">
    <name type="scientific">Halorussus limi</name>
    <dbReference type="NCBI Taxonomy" id="2938695"/>
    <lineage>
        <taxon>Archaea</taxon>
        <taxon>Methanobacteriati</taxon>
        <taxon>Methanobacteriota</taxon>
        <taxon>Stenosarchaea group</taxon>
        <taxon>Halobacteria</taxon>
        <taxon>Halobacteriales</taxon>
        <taxon>Haladaptataceae</taxon>
        <taxon>Halorussus</taxon>
    </lineage>
</organism>
<feature type="region of interest" description="Disordered" evidence="1">
    <location>
        <begin position="1"/>
        <end position="45"/>
    </location>
</feature>
<evidence type="ECO:0000256" key="2">
    <source>
        <dbReference type="SAM" id="Phobius"/>
    </source>
</evidence>
<feature type="transmembrane region" description="Helical" evidence="2">
    <location>
        <begin position="54"/>
        <end position="76"/>
    </location>
</feature>
<dbReference type="EMBL" id="CP096659">
    <property type="protein sequence ID" value="UPV75087.1"/>
    <property type="molecule type" value="Genomic_DNA"/>
</dbReference>